<organism evidence="1 2">
    <name type="scientific">Alosa alosa</name>
    <name type="common">allis shad</name>
    <dbReference type="NCBI Taxonomy" id="278164"/>
    <lineage>
        <taxon>Eukaryota</taxon>
        <taxon>Metazoa</taxon>
        <taxon>Chordata</taxon>
        <taxon>Craniata</taxon>
        <taxon>Vertebrata</taxon>
        <taxon>Euteleostomi</taxon>
        <taxon>Actinopterygii</taxon>
        <taxon>Neopterygii</taxon>
        <taxon>Teleostei</taxon>
        <taxon>Clupei</taxon>
        <taxon>Clupeiformes</taxon>
        <taxon>Clupeoidei</taxon>
        <taxon>Clupeidae</taxon>
        <taxon>Alosa</taxon>
    </lineage>
</organism>
<evidence type="ECO:0000313" key="1">
    <source>
        <dbReference type="EMBL" id="KAG5278338.1"/>
    </source>
</evidence>
<dbReference type="EMBL" id="JADWDJ010000007">
    <property type="protein sequence ID" value="KAG5278338.1"/>
    <property type="molecule type" value="Genomic_DNA"/>
</dbReference>
<protein>
    <submittedName>
        <fullName evidence="1">Uncharacterized protein</fullName>
    </submittedName>
</protein>
<sequence>MCACTHSFCCIYTWVYVYSVQTTQVKKHRREHFMDGHEVNPINRQWTEDRQAFGSIGSSRVLDRPSRGILTLKGELPAVQTRRSPRSTRCHVTSGNVRYPLSFCLPSFFKVC</sequence>
<accession>A0AAV6GT69</accession>
<dbReference type="AlphaFoldDB" id="A0AAV6GT69"/>
<proteinExistence type="predicted"/>
<evidence type="ECO:0000313" key="2">
    <source>
        <dbReference type="Proteomes" id="UP000823561"/>
    </source>
</evidence>
<name>A0AAV6GT69_9TELE</name>
<keyword evidence="2" id="KW-1185">Reference proteome</keyword>
<comment type="caution">
    <text evidence="1">The sequence shown here is derived from an EMBL/GenBank/DDBJ whole genome shotgun (WGS) entry which is preliminary data.</text>
</comment>
<dbReference type="Proteomes" id="UP000823561">
    <property type="component" value="Chromosome 7"/>
</dbReference>
<reference evidence="1" key="1">
    <citation type="submission" date="2020-10" db="EMBL/GenBank/DDBJ databases">
        <title>Chromosome-scale genome assembly of the Allis shad, Alosa alosa.</title>
        <authorList>
            <person name="Margot Z."/>
            <person name="Christophe K."/>
            <person name="Cabau C."/>
            <person name="Louis A."/>
            <person name="Berthelot C."/>
            <person name="Parey E."/>
            <person name="Roest Crollius H."/>
            <person name="Montfort J."/>
            <person name="Robinson-Rechavi M."/>
            <person name="Bucao C."/>
            <person name="Bouchez O."/>
            <person name="Gislard M."/>
            <person name="Lluch J."/>
            <person name="Milhes M."/>
            <person name="Lampietro C."/>
            <person name="Lopez Roques C."/>
            <person name="Donnadieu C."/>
            <person name="Braasch I."/>
            <person name="Desvignes T."/>
            <person name="Postlethwait J."/>
            <person name="Bobe J."/>
            <person name="Guiguen Y."/>
        </authorList>
    </citation>
    <scope>NUCLEOTIDE SEQUENCE</scope>
    <source>
        <strain evidence="1">M-15738</strain>
        <tissue evidence="1">Blood</tissue>
    </source>
</reference>
<gene>
    <name evidence="1" type="ORF">AALO_G00097870</name>
</gene>